<dbReference type="Gene3D" id="1.10.8.60">
    <property type="match status" value="1"/>
</dbReference>
<dbReference type="SMART" id="SM00382">
    <property type="entry name" value="AAA"/>
    <property type="match status" value="1"/>
</dbReference>
<gene>
    <name evidence="8" type="ORF">COX41_04650</name>
</gene>
<dbReference type="InterPro" id="IPR051314">
    <property type="entry name" value="AAA_ATPase_RarA/MGS1/WRNIP1"/>
</dbReference>
<sequence length="435" mass="48092">MDLFEEKQPNTKNLPLAVRMRPASLDEFVGQSHILGKGKLLRRAIEADRLSSLILFGPPGVGKTSLAWCVANITKAYYAAINATTSNVDELRKAISAAKQKQANTGKKTIIFIDEIHRFNKAQQDVLLPDVESGNPILIGATVHNPFFSLIAPLLSRSLVCELKALKENEIITILNSALKDAERGLGNSKVKAQERALEFLAHTCEGDARRALNALEIGTLTTPKSKDGFINFNLEVAAESIQKKPVVYDKDEDGHFDTASAFIKSMRGSDPDAALYWMAKMLYAGEDPRFIARRVCILAAEDVGNADPLALVLANAALQISEFVGMPEARIPLAQAVIYVSCAPKSNASYLAIDKAMQDIENNKVEEVPDHLKDATADGMALSHGKDYKYPHDYKGHYVKQKYTPKKVRYYEPTDIGYEAKIKERMEKLRKSVK</sequence>
<dbReference type="InterPro" id="IPR032423">
    <property type="entry name" value="AAA_assoc_2"/>
</dbReference>
<comment type="caution">
    <text evidence="8">The sequence shown here is derived from an EMBL/GenBank/DDBJ whole genome shotgun (WGS) entry which is preliminary data.</text>
</comment>
<evidence type="ECO:0000313" key="9">
    <source>
        <dbReference type="Proteomes" id="UP000231292"/>
    </source>
</evidence>
<dbReference type="GO" id="GO:0005524">
    <property type="term" value="F:ATP binding"/>
    <property type="evidence" value="ECO:0007669"/>
    <property type="project" value="UniProtKB-KW"/>
</dbReference>
<dbReference type="EMBL" id="PCRK01000114">
    <property type="protein sequence ID" value="PIP19106.1"/>
    <property type="molecule type" value="Genomic_DNA"/>
</dbReference>
<dbReference type="Pfam" id="PF12002">
    <property type="entry name" value="MgsA_C"/>
    <property type="match status" value="1"/>
</dbReference>
<evidence type="ECO:0000256" key="2">
    <source>
        <dbReference type="ARBA" id="ARBA00008959"/>
    </source>
</evidence>
<dbReference type="FunFam" id="1.20.272.10:FF:000001">
    <property type="entry name" value="Putative AAA family ATPase"/>
    <property type="match status" value="1"/>
</dbReference>
<protein>
    <recommendedName>
        <fullName evidence="3">Replication-associated recombination protein A</fullName>
    </recommendedName>
</protein>
<dbReference type="FunFam" id="1.10.8.60:FF:000029">
    <property type="entry name" value="Replication-associated recombination protein A"/>
    <property type="match status" value="1"/>
</dbReference>
<evidence type="ECO:0000256" key="5">
    <source>
        <dbReference type="ARBA" id="ARBA00022741"/>
    </source>
</evidence>
<reference evidence="8 9" key="1">
    <citation type="submission" date="2017-09" db="EMBL/GenBank/DDBJ databases">
        <title>Depth-based differentiation of microbial function through sediment-hosted aquifers and enrichment of novel symbionts in the deep terrestrial subsurface.</title>
        <authorList>
            <person name="Probst A.J."/>
            <person name="Ladd B."/>
            <person name="Jarett J.K."/>
            <person name="Geller-Mcgrath D.E."/>
            <person name="Sieber C.M."/>
            <person name="Emerson J.B."/>
            <person name="Anantharaman K."/>
            <person name="Thomas B.C."/>
            <person name="Malmstrom R."/>
            <person name="Stieglmeier M."/>
            <person name="Klingl A."/>
            <person name="Woyke T."/>
            <person name="Ryan C.M."/>
            <person name="Banfield J.F."/>
        </authorList>
    </citation>
    <scope>NUCLEOTIDE SEQUENCE [LARGE SCALE GENOMIC DNA]</scope>
    <source>
        <strain evidence="8">CG23_combo_of_CG06-09_8_20_14_all_41_10</strain>
    </source>
</reference>
<evidence type="ECO:0000256" key="1">
    <source>
        <dbReference type="ARBA" id="ARBA00002393"/>
    </source>
</evidence>
<dbReference type="GO" id="GO:0008047">
    <property type="term" value="F:enzyme activator activity"/>
    <property type="evidence" value="ECO:0007669"/>
    <property type="project" value="TreeGrafter"/>
</dbReference>
<dbReference type="GO" id="GO:0016887">
    <property type="term" value="F:ATP hydrolysis activity"/>
    <property type="evidence" value="ECO:0007669"/>
    <property type="project" value="InterPro"/>
</dbReference>
<dbReference type="InterPro" id="IPR008921">
    <property type="entry name" value="DNA_pol3_clamp-load_cplx_C"/>
</dbReference>
<keyword evidence="6" id="KW-0067">ATP-binding</keyword>
<feature type="domain" description="AAA+ ATPase" evidence="7">
    <location>
        <begin position="49"/>
        <end position="165"/>
    </location>
</feature>
<dbReference type="CDD" id="cd18139">
    <property type="entry name" value="HLD_clamp_RarA"/>
    <property type="match status" value="1"/>
</dbReference>
<dbReference type="InterPro" id="IPR021886">
    <property type="entry name" value="MgsA_C"/>
</dbReference>
<dbReference type="GO" id="GO:0006261">
    <property type="term" value="P:DNA-templated DNA replication"/>
    <property type="evidence" value="ECO:0007669"/>
    <property type="project" value="TreeGrafter"/>
</dbReference>
<dbReference type="Gene3D" id="1.10.3710.10">
    <property type="entry name" value="DNA polymerase III clamp loader subunits, C-terminal domain"/>
    <property type="match status" value="1"/>
</dbReference>
<evidence type="ECO:0000256" key="4">
    <source>
        <dbReference type="ARBA" id="ARBA00022705"/>
    </source>
</evidence>
<dbReference type="AlphaFoldDB" id="A0A2G9YIQ5"/>
<dbReference type="InterPro" id="IPR027417">
    <property type="entry name" value="P-loop_NTPase"/>
</dbReference>
<dbReference type="FunFam" id="3.40.50.300:FF:000137">
    <property type="entry name" value="Replication-associated recombination protein A"/>
    <property type="match status" value="1"/>
</dbReference>
<proteinExistence type="inferred from homology"/>
<dbReference type="PANTHER" id="PTHR13779">
    <property type="entry name" value="WERNER HELICASE-INTERACTING PROTEIN 1 FAMILY MEMBER"/>
    <property type="match status" value="1"/>
</dbReference>
<dbReference type="InterPro" id="IPR003593">
    <property type="entry name" value="AAA+_ATPase"/>
</dbReference>
<evidence type="ECO:0000259" key="7">
    <source>
        <dbReference type="SMART" id="SM00382"/>
    </source>
</evidence>
<dbReference type="InterPro" id="IPR003959">
    <property type="entry name" value="ATPase_AAA_core"/>
</dbReference>
<accession>A0A2G9YIQ5</accession>
<dbReference type="Pfam" id="PF16193">
    <property type="entry name" value="AAA_assoc_2"/>
    <property type="match status" value="1"/>
</dbReference>
<dbReference type="GO" id="GO:0017116">
    <property type="term" value="F:single-stranded DNA helicase activity"/>
    <property type="evidence" value="ECO:0007669"/>
    <property type="project" value="TreeGrafter"/>
</dbReference>
<dbReference type="Gene3D" id="3.40.50.300">
    <property type="entry name" value="P-loop containing nucleotide triphosphate hydrolases"/>
    <property type="match status" value="1"/>
</dbReference>
<dbReference type="SUPFAM" id="SSF48019">
    <property type="entry name" value="post-AAA+ oligomerization domain-like"/>
    <property type="match status" value="1"/>
</dbReference>
<keyword evidence="5" id="KW-0547">Nucleotide-binding</keyword>
<dbReference type="GO" id="GO:0003677">
    <property type="term" value="F:DNA binding"/>
    <property type="evidence" value="ECO:0007669"/>
    <property type="project" value="InterPro"/>
</dbReference>
<comment type="function">
    <text evidence="1">DNA-dependent ATPase that plays important roles in cellular responses to stalled DNA replication processes.</text>
</comment>
<name>A0A2G9YIQ5_9BACT</name>
<evidence type="ECO:0000313" key="8">
    <source>
        <dbReference type="EMBL" id="PIP19106.1"/>
    </source>
</evidence>
<dbReference type="Pfam" id="PF00004">
    <property type="entry name" value="AAA"/>
    <property type="match status" value="1"/>
</dbReference>
<dbReference type="GO" id="GO:0000731">
    <property type="term" value="P:DNA synthesis involved in DNA repair"/>
    <property type="evidence" value="ECO:0007669"/>
    <property type="project" value="TreeGrafter"/>
</dbReference>
<organism evidence="8 9">
    <name type="scientific">Candidatus Sherwoodlollariibacterium unditelluris</name>
    <dbReference type="NCBI Taxonomy" id="1974757"/>
    <lineage>
        <taxon>Bacteria</taxon>
        <taxon>Pseudomonadati</taxon>
        <taxon>Candidatus Omnitrophota</taxon>
        <taxon>Candidatus Sherwoodlollariibacterium</taxon>
    </lineage>
</organism>
<evidence type="ECO:0000256" key="6">
    <source>
        <dbReference type="ARBA" id="ARBA00022840"/>
    </source>
</evidence>
<dbReference type="PANTHER" id="PTHR13779:SF7">
    <property type="entry name" value="ATPASE WRNIP1"/>
    <property type="match status" value="1"/>
</dbReference>
<comment type="similarity">
    <text evidence="2">Belongs to the AAA ATPase family. RarA/MGS1/WRNIP1 subfamily.</text>
</comment>
<evidence type="ECO:0000256" key="3">
    <source>
        <dbReference type="ARBA" id="ARBA00020776"/>
    </source>
</evidence>
<dbReference type="SUPFAM" id="SSF52540">
    <property type="entry name" value="P-loop containing nucleoside triphosphate hydrolases"/>
    <property type="match status" value="1"/>
</dbReference>
<dbReference type="Gene3D" id="1.20.272.10">
    <property type="match status" value="1"/>
</dbReference>
<dbReference type="CDD" id="cd00009">
    <property type="entry name" value="AAA"/>
    <property type="match status" value="1"/>
</dbReference>
<dbReference type="Proteomes" id="UP000231292">
    <property type="component" value="Unassembled WGS sequence"/>
</dbReference>
<keyword evidence="4" id="KW-0235">DNA replication</keyword>